<sequence length="182" mass="20123">MKFAHDTEVALTAMAALVNTEAEDPDPVTDRALFDDWLVEFPYTGVRLGTDEELASVRAVRARLRGLWEAPDRDATVALVNELLGEAGAQPYLTRHDGWDWHLHVTPPDAPLAQRVGAEAAMAVVDLVRSDDLERLRRCAGDDCDAVLVDLSRNRSRRFCDTGNCANRAHVAAYRARRATEG</sequence>
<gene>
    <name evidence="2" type="ORF">EV378_3079</name>
</gene>
<dbReference type="InterPro" id="IPR010852">
    <property type="entry name" value="ABATE"/>
</dbReference>
<protein>
    <submittedName>
        <fullName evidence="2">Putative stress-induced transcription regulator</fullName>
    </submittedName>
</protein>
<dbReference type="RefSeq" id="WP_132425616.1">
    <property type="nucleotide sequence ID" value="NZ_SMFZ01000001.1"/>
</dbReference>
<dbReference type="AlphaFoldDB" id="A0A4R1IA68"/>
<dbReference type="Pfam" id="PF07336">
    <property type="entry name" value="ABATE"/>
    <property type="match status" value="1"/>
</dbReference>
<dbReference type="OrthoDB" id="3531194at2"/>
<dbReference type="Pfam" id="PF11706">
    <property type="entry name" value="zf-CGNR"/>
    <property type="match status" value="1"/>
</dbReference>
<dbReference type="SUPFAM" id="SSF160904">
    <property type="entry name" value="Jann2411-like"/>
    <property type="match status" value="1"/>
</dbReference>
<name>A0A4R1IA68_PSEEN</name>
<evidence type="ECO:0000259" key="1">
    <source>
        <dbReference type="Pfam" id="PF11706"/>
    </source>
</evidence>
<dbReference type="EMBL" id="SMFZ01000001">
    <property type="protein sequence ID" value="TCK27212.1"/>
    <property type="molecule type" value="Genomic_DNA"/>
</dbReference>
<keyword evidence="3" id="KW-1185">Reference proteome</keyword>
<accession>A0A4R1IA68</accession>
<dbReference type="PANTHER" id="PTHR35525:SF3">
    <property type="entry name" value="BLL6575 PROTEIN"/>
    <property type="match status" value="1"/>
</dbReference>
<evidence type="ECO:0000313" key="3">
    <source>
        <dbReference type="Proteomes" id="UP000295560"/>
    </source>
</evidence>
<dbReference type="PANTHER" id="PTHR35525">
    <property type="entry name" value="BLL6575 PROTEIN"/>
    <property type="match status" value="1"/>
</dbReference>
<dbReference type="InterPro" id="IPR023286">
    <property type="entry name" value="ABATE_dom_sf"/>
</dbReference>
<proteinExistence type="predicted"/>
<evidence type="ECO:0000313" key="2">
    <source>
        <dbReference type="EMBL" id="TCK27212.1"/>
    </source>
</evidence>
<reference evidence="2 3" key="1">
    <citation type="submission" date="2019-03" db="EMBL/GenBank/DDBJ databases">
        <title>Sequencing the genomes of 1000 actinobacteria strains.</title>
        <authorList>
            <person name="Klenk H.-P."/>
        </authorList>
    </citation>
    <scope>NUCLEOTIDE SEQUENCE [LARGE SCALE GENOMIC DNA]</scope>
    <source>
        <strain evidence="2 3">DSM 44969</strain>
    </source>
</reference>
<dbReference type="Gene3D" id="1.10.3300.10">
    <property type="entry name" value="Jann2411-like domain"/>
    <property type="match status" value="1"/>
</dbReference>
<feature type="domain" description="Zinc finger CGNR" evidence="1">
    <location>
        <begin position="135"/>
        <end position="178"/>
    </location>
</feature>
<dbReference type="InterPro" id="IPR021005">
    <property type="entry name" value="Znf_CGNR"/>
</dbReference>
<dbReference type="Proteomes" id="UP000295560">
    <property type="component" value="Unassembled WGS sequence"/>
</dbReference>
<organism evidence="2 3">
    <name type="scientific">Pseudonocardia endophytica</name>
    <dbReference type="NCBI Taxonomy" id="401976"/>
    <lineage>
        <taxon>Bacteria</taxon>
        <taxon>Bacillati</taxon>
        <taxon>Actinomycetota</taxon>
        <taxon>Actinomycetes</taxon>
        <taxon>Pseudonocardiales</taxon>
        <taxon>Pseudonocardiaceae</taxon>
        <taxon>Pseudonocardia</taxon>
    </lineage>
</organism>
<comment type="caution">
    <text evidence="2">The sequence shown here is derived from an EMBL/GenBank/DDBJ whole genome shotgun (WGS) entry which is preliminary data.</text>
</comment>